<evidence type="ECO:0000259" key="8">
    <source>
        <dbReference type="Pfam" id="PF03460"/>
    </source>
</evidence>
<feature type="domain" description="Nitrite/Sulfite reductase ferredoxin-like" evidence="8">
    <location>
        <begin position="22"/>
        <end position="82"/>
    </location>
</feature>
<dbReference type="Pfam" id="PF03460">
    <property type="entry name" value="NIR_SIR_ferr"/>
    <property type="match status" value="2"/>
</dbReference>
<dbReference type="SUPFAM" id="SSF55124">
    <property type="entry name" value="Nitrite/Sulfite reductase N-terminal domain-like"/>
    <property type="match status" value="2"/>
</dbReference>
<feature type="region of interest" description="Disordered" evidence="7">
    <location>
        <begin position="483"/>
        <end position="520"/>
    </location>
</feature>
<evidence type="ECO:0000313" key="10">
    <source>
        <dbReference type="Proteomes" id="UP001165378"/>
    </source>
</evidence>
<keyword evidence="1" id="KW-0004">4Fe-4S</keyword>
<dbReference type="PANTHER" id="PTHR32439:SF9">
    <property type="entry name" value="BLR3264 PROTEIN"/>
    <property type="match status" value="1"/>
</dbReference>
<organism evidence="9 10">
    <name type="scientific">Yinghuangia soli</name>
    <dbReference type="NCBI Taxonomy" id="2908204"/>
    <lineage>
        <taxon>Bacteria</taxon>
        <taxon>Bacillati</taxon>
        <taxon>Actinomycetota</taxon>
        <taxon>Actinomycetes</taxon>
        <taxon>Kitasatosporales</taxon>
        <taxon>Streptomycetaceae</taxon>
        <taxon>Yinghuangia</taxon>
    </lineage>
</organism>
<keyword evidence="3" id="KW-0479">Metal-binding</keyword>
<keyword evidence="2" id="KW-0349">Heme</keyword>
<evidence type="ECO:0000256" key="7">
    <source>
        <dbReference type="SAM" id="MobiDB-lite"/>
    </source>
</evidence>
<protein>
    <submittedName>
        <fullName evidence="9">Precorrin-3B synthase</fullName>
        <ecNumber evidence="9">1.14.13.83</ecNumber>
    </submittedName>
</protein>
<feature type="domain" description="Nitrite/Sulfite reductase ferredoxin-like" evidence="8">
    <location>
        <begin position="274"/>
        <end position="340"/>
    </location>
</feature>
<feature type="region of interest" description="Disordered" evidence="7">
    <location>
        <begin position="234"/>
        <end position="267"/>
    </location>
</feature>
<keyword evidence="5" id="KW-0408">Iron</keyword>
<dbReference type="GO" id="GO:0046872">
    <property type="term" value="F:metal ion binding"/>
    <property type="evidence" value="ECO:0007669"/>
    <property type="project" value="UniProtKB-KW"/>
</dbReference>
<dbReference type="InterPro" id="IPR045854">
    <property type="entry name" value="NO2/SO3_Rdtase_4Fe4S_sf"/>
</dbReference>
<feature type="region of interest" description="Disordered" evidence="7">
    <location>
        <begin position="419"/>
        <end position="457"/>
    </location>
</feature>
<reference evidence="9" key="1">
    <citation type="submission" date="2022-01" db="EMBL/GenBank/DDBJ databases">
        <title>Genome-Based Taxonomic Classification of the Phylum Actinobacteria.</title>
        <authorList>
            <person name="Gao Y."/>
        </authorList>
    </citation>
    <scope>NUCLEOTIDE SEQUENCE</scope>
    <source>
        <strain evidence="9">KLBMP 8922</strain>
    </source>
</reference>
<keyword evidence="6" id="KW-0411">Iron-sulfur</keyword>
<evidence type="ECO:0000256" key="5">
    <source>
        <dbReference type="ARBA" id="ARBA00023004"/>
    </source>
</evidence>
<sequence length="520" mass="52148">MGRVRDRDDACPGTIDAAVGDDGLIARVRLPGGRLTAAQASELALCAEDLGTGSVDLTVRANAQLRGLDDAGLRTLAARLSAAGLLPSPAHDRVRNILAGPFAGRDRGALVDAARIVEILDAALCADPELAALPGRFQFAVDDGALRVASRRHDVALVAAAEGTAALHVAGTDTGLRAHSPEASADLALAAARAFLRLRGPSGAWHVRELPGGPAQLACAVRLDPAMAAYLTGRSAGQPAPTGTGSAGPVDPSASGAAASAKTRPTGPVVGIVPQADGRAALSVVAPLGRVTARQLRALANVVGPADDTARLRIAPWRGVVVTDVPWDEAPALLDGLAAAGLAVSPDSPWLRVTACSGLGECRRARTDIRLVARKFAAHGLSAGGEASPAPELPVHFAACERACGRPAGAALVVARDGVHDDAPGRAPDDAPDDALGNAPGGPVVPRGEVGAGHPGFAVSADQESGAAWTRLTTALQPVLDSVAGQGAAEAAAPGPPPLSPAPSTPPTPPPSERHPWTTG</sequence>
<dbReference type="Gene3D" id="3.30.413.10">
    <property type="entry name" value="Sulfite Reductase Hemoprotein, domain 1"/>
    <property type="match status" value="1"/>
</dbReference>
<feature type="compositionally biased region" description="Low complexity" evidence="7">
    <location>
        <begin position="434"/>
        <end position="449"/>
    </location>
</feature>
<keyword evidence="10" id="KW-1185">Reference proteome</keyword>
<dbReference type="RefSeq" id="WP_235053950.1">
    <property type="nucleotide sequence ID" value="NZ_JAKFHA010000012.1"/>
</dbReference>
<dbReference type="Proteomes" id="UP001165378">
    <property type="component" value="Unassembled WGS sequence"/>
</dbReference>
<dbReference type="NCBIfam" id="TIGR02435">
    <property type="entry name" value="CobG"/>
    <property type="match status" value="1"/>
</dbReference>
<dbReference type="InterPro" id="IPR051329">
    <property type="entry name" value="NIR_SIR_4Fe-4S"/>
</dbReference>
<dbReference type="EMBL" id="JAKFHA010000012">
    <property type="protein sequence ID" value="MCF2529586.1"/>
    <property type="molecule type" value="Genomic_DNA"/>
</dbReference>
<evidence type="ECO:0000256" key="1">
    <source>
        <dbReference type="ARBA" id="ARBA00022485"/>
    </source>
</evidence>
<evidence type="ECO:0000256" key="3">
    <source>
        <dbReference type="ARBA" id="ARBA00022723"/>
    </source>
</evidence>
<dbReference type="AlphaFoldDB" id="A0AA41Q1I4"/>
<evidence type="ECO:0000313" key="9">
    <source>
        <dbReference type="EMBL" id="MCF2529586.1"/>
    </source>
</evidence>
<dbReference type="PANTHER" id="PTHR32439">
    <property type="entry name" value="FERREDOXIN--NITRITE REDUCTASE, CHLOROPLASTIC"/>
    <property type="match status" value="1"/>
</dbReference>
<dbReference type="InterPro" id="IPR005117">
    <property type="entry name" value="NiRdtase/SiRdtase_haem-b_fer"/>
</dbReference>
<dbReference type="Gene3D" id="3.90.480.10">
    <property type="entry name" value="Sulfite Reductase Hemoprotein,Domain 2"/>
    <property type="match status" value="2"/>
</dbReference>
<feature type="compositionally biased region" description="Pro residues" evidence="7">
    <location>
        <begin position="494"/>
        <end position="511"/>
    </location>
</feature>
<dbReference type="GO" id="GO:0051539">
    <property type="term" value="F:4 iron, 4 sulfur cluster binding"/>
    <property type="evidence" value="ECO:0007669"/>
    <property type="project" value="UniProtKB-KW"/>
</dbReference>
<name>A0AA41Q1I4_9ACTN</name>
<dbReference type="EC" id="1.14.13.83" evidence="9"/>
<evidence type="ECO:0000256" key="2">
    <source>
        <dbReference type="ARBA" id="ARBA00022617"/>
    </source>
</evidence>
<keyword evidence="4 9" id="KW-0560">Oxidoreductase</keyword>
<comment type="caution">
    <text evidence="9">The sequence shown here is derived from an EMBL/GenBank/DDBJ whole genome shotgun (WGS) entry which is preliminary data.</text>
</comment>
<evidence type="ECO:0000256" key="4">
    <source>
        <dbReference type="ARBA" id="ARBA00023002"/>
    </source>
</evidence>
<gene>
    <name evidence="9" type="primary">cobG</name>
    <name evidence="9" type="ORF">LZ495_20525</name>
</gene>
<dbReference type="InterPro" id="IPR012798">
    <property type="entry name" value="Cbl_synth_CobG-like"/>
</dbReference>
<dbReference type="InterPro" id="IPR036136">
    <property type="entry name" value="Nit/Sulf_reduc_fer-like_dom_sf"/>
</dbReference>
<dbReference type="GO" id="GO:0043818">
    <property type="term" value="F:precorrin-3B synthase activity"/>
    <property type="evidence" value="ECO:0007669"/>
    <property type="project" value="UniProtKB-EC"/>
</dbReference>
<proteinExistence type="predicted"/>
<feature type="compositionally biased region" description="Basic and acidic residues" evidence="7">
    <location>
        <begin position="419"/>
        <end position="429"/>
    </location>
</feature>
<evidence type="ECO:0000256" key="6">
    <source>
        <dbReference type="ARBA" id="ARBA00023014"/>
    </source>
</evidence>
<dbReference type="SUPFAM" id="SSF56014">
    <property type="entry name" value="Nitrite and sulphite reductase 4Fe-4S domain-like"/>
    <property type="match status" value="1"/>
</dbReference>
<accession>A0AA41Q1I4</accession>